<evidence type="ECO:0000313" key="2">
    <source>
        <dbReference type="Proteomes" id="UP000194857"/>
    </source>
</evidence>
<dbReference type="RefSeq" id="WP_065085817.1">
    <property type="nucleotide sequence ID" value="NZ_NFFZ01000004.1"/>
</dbReference>
<name>A0A241XRH6_PSEAI</name>
<proteinExistence type="predicted"/>
<sequence length="89" mass="10144">MRDPIVVSHQTIGVDQYFATAEQAETILVGLRNYGFLLKRNDMQPRRYTFAAFADCIESSCDSGSPQTVEVVRTLREVHQLQQNRANLQ</sequence>
<organism evidence="1 2">
    <name type="scientific">Pseudomonas aeruginosa</name>
    <dbReference type="NCBI Taxonomy" id="287"/>
    <lineage>
        <taxon>Bacteria</taxon>
        <taxon>Pseudomonadati</taxon>
        <taxon>Pseudomonadota</taxon>
        <taxon>Gammaproteobacteria</taxon>
        <taxon>Pseudomonadales</taxon>
        <taxon>Pseudomonadaceae</taxon>
        <taxon>Pseudomonas</taxon>
    </lineage>
</organism>
<comment type="caution">
    <text evidence="1">The sequence shown here is derived from an EMBL/GenBank/DDBJ whole genome shotgun (WGS) entry which is preliminary data.</text>
</comment>
<dbReference type="EMBL" id="NFFZ01000004">
    <property type="protein sequence ID" value="OTI62945.1"/>
    <property type="molecule type" value="Genomic_DNA"/>
</dbReference>
<dbReference type="Proteomes" id="UP000194857">
    <property type="component" value="Unassembled WGS sequence"/>
</dbReference>
<dbReference type="AlphaFoldDB" id="A0A241XRH6"/>
<gene>
    <name evidence="1" type="ORF">CAZ10_08835</name>
</gene>
<evidence type="ECO:0000313" key="1">
    <source>
        <dbReference type="EMBL" id="OTI62945.1"/>
    </source>
</evidence>
<protein>
    <submittedName>
        <fullName evidence="1">Uncharacterized protein</fullName>
    </submittedName>
</protein>
<accession>A0A241XRH6</accession>
<reference evidence="1 2" key="1">
    <citation type="submission" date="2017-05" db="EMBL/GenBank/DDBJ databases">
        <authorList>
            <person name="Song R."/>
            <person name="Chenine A.L."/>
            <person name="Ruprecht R.M."/>
        </authorList>
    </citation>
    <scope>NUCLEOTIDE SEQUENCE [LARGE SCALE GENOMIC DNA]</scope>
    <source>
        <strain evidence="1 2">S567_C10_BS</strain>
    </source>
</reference>